<evidence type="ECO:0000256" key="2">
    <source>
        <dbReference type="ARBA" id="ARBA00022679"/>
    </source>
</evidence>
<dbReference type="EMBL" id="CACRXK020003236">
    <property type="protein sequence ID" value="CAB3997956.1"/>
    <property type="molecule type" value="Genomic_DNA"/>
</dbReference>
<dbReference type="GO" id="GO:1903013">
    <property type="term" value="P:response to differentiation-inducing factor 1"/>
    <property type="evidence" value="ECO:0007669"/>
    <property type="project" value="TreeGrafter"/>
</dbReference>
<evidence type="ECO:0000313" key="6">
    <source>
        <dbReference type="EMBL" id="CAB3997956.1"/>
    </source>
</evidence>
<keyword evidence="4" id="KW-0418">Kinase</keyword>
<organism evidence="6 7">
    <name type="scientific">Paramuricea clavata</name>
    <name type="common">Red gorgonian</name>
    <name type="synonym">Violescent sea-whip</name>
    <dbReference type="NCBI Taxonomy" id="317549"/>
    <lineage>
        <taxon>Eukaryota</taxon>
        <taxon>Metazoa</taxon>
        <taxon>Cnidaria</taxon>
        <taxon>Anthozoa</taxon>
        <taxon>Octocorallia</taxon>
        <taxon>Malacalcyonacea</taxon>
        <taxon>Plexauridae</taxon>
        <taxon>Paramuricea</taxon>
    </lineage>
</organism>
<evidence type="ECO:0000256" key="5">
    <source>
        <dbReference type="ARBA" id="ARBA00022840"/>
    </source>
</evidence>
<evidence type="ECO:0000256" key="1">
    <source>
        <dbReference type="ARBA" id="ARBA00022527"/>
    </source>
</evidence>
<dbReference type="PROSITE" id="PS51158">
    <property type="entry name" value="ALPHA_KINASE"/>
    <property type="match status" value="1"/>
</dbReference>
<dbReference type="Pfam" id="PF02816">
    <property type="entry name" value="Alpha_kinase"/>
    <property type="match status" value="1"/>
</dbReference>
<keyword evidence="7" id="KW-1185">Reference proteome</keyword>
<evidence type="ECO:0000256" key="4">
    <source>
        <dbReference type="ARBA" id="ARBA00022777"/>
    </source>
</evidence>
<dbReference type="GO" id="GO:0004674">
    <property type="term" value="F:protein serine/threonine kinase activity"/>
    <property type="evidence" value="ECO:0007669"/>
    <property type="project" value="UniProtKB-KW"/>
</dbReference>
<dbReference type="PANTHER" id="PTHR45992:SF2">
    <property type="entry name" value="EUKARYOTIC ELONGATION FACTOR 2 KINASE"/>
    <property type="match status" value="1"/>
</dbReference>
<sequence length="223" mass="24759">MTWSVLPVKAEFVASKEHFGEGGLEGLTSSTDDFKGQEWVVKKYLPATLAHLQETGQSAEDHSKKIVQTHMLAGNFAEQLQSSIATKCLSEFGATFSYNKVYMGRIESSSEYVTIEEFIEGKFRKYVNNDGTICARVDDIDLSLKAVCLVHFSFHISNGELMLLDIQGAGMMLCDPEIASCKLLSEDNQYMYCAGNMSLQGIEKFKNSHTCNKYCKALALSTL</sequence>
<keyword evidence="1" id="KW-0723">Serine/threonine-protein kinase</keyword>
<dbReference type="PANTHER" id="PTHR45992">
    <property type="entry name" value="EUKARYOTIC ELONGATION FACTOR 2 KINASE-RELATED"/>
    <property type="match status" value="1"/>
</dbReference>
<accession>A0A6S7H5D4</accession>
<dbReference type="CDD" id="cd04515">
    <property type="entry name" value="Alpha_kinase"/>
    <property type="match status" value="1"/>
</dbReference>
<dbReference type="InterPro" id="IPR004166">
    <property type="entry name" value="a-kinase_dom"/>
</dbReference>
<name>A0A6S7H5D4_PARCT</name>
<proteinExistence type="predicted"/>
<keyword evidence="5" id="KW-0067">ATP-binding</keyword>
<keyword evidence="3" id="KW-0547">Nucleotide-binding</keyword>
<dbReference type="InterPro" id="IPR011009">
    <property type="entry name" value="Kinase-like_dom_sf"/>
</dbReference>
<keyword evidence="2" id="KW-0808">Transferase</keyword>
<dbReference type="SMART" id="SM00811">
    <property type="entry name" value="Alpha_kinase"/>
    <property type="match status" value="1"/>
</dbReference>
<dbReference type="InterPro" id="IPR051852">
    <property type="entry name" value="Alpha-type_PK"/>
</dbReference>
<evidence type="ECO:0000256" key="3">
    <source>
        <dbReference type="ARBA" id="ARBA00022741"/>
    </source>
</evidence>
<reference evidence="6" key="1">
    <citation type="submission" date="2020-04" db="EMBL/GenBank/DDBJ databases">
        <authorList>
            <person name="Alioto T."/>
            <person name="Alioto T."/>
            <person name="Gomez Garrido J."/>
        </authorList>
    </citation>
    <scope>NUCLEOTIDE SEQUENCE</scope>
    <source>
        <strain evidence="6">A484AB</strain>
    </source>
</reference>
<gene>
    <name evidence="6" type="ORF">PACLA_8A018699</name>
</gene>
<dbReference type="OrthoDB" id="301415at2759"/>
<comment type="caution">
    <text evidence="6">The sequence shown here is derived from an EMBL/GenBank/DDBJ whole genome shotgun (WGS) entry which is preliminary data.</text>
</comment>
<dbReference type="GO" id="GO:0031037">
    <property type="term" value="P:myosin II filament disassembly"/>
    <property type="evidence" value="ECO:0007669"/>
    <property type="project" value="TreeGrafter"/>
</dbReference>
<protein>
    <submittedName>
        <fullName evidence="6">Transient receptor potential cation channel subfamily M member 6-like</fullName>
    </submittedName>
</protein>
<dbReference type="Proteomes" id="UP001152795">
    <property type="component" value="Unassembled WGS sequence"/>
</dbReference>
<dbReference type="GO" id="GO:0005524">
    <property type="term" value="F:ATP binding"/>
    <property type="evidence" value="ECO:0007669"/>
    <property type="project" value="UniProtKB-KW"/>
</dbReference>
<dbReference type="Gene3D" id="3.20.200.10">
    <property type="entry name" value="MHCK/EF2 kinase"/>
    <property type="match status" value="1"/>
</dbReference>
<dbReference type="AlphaFoldDB" id="A0A6S7H5D4"/>
<dbReference type="SUPFAM" id="SSF56112">
    <property type="entry name" value="Protein kinase-like (PK-like)"/>
    <property type="match status" value="1"/>
</dbReference>
<evidence type="ECO:0000313" key="7">
    <source>
        <dbReference type="Proteomes" id="UP001152795"/>
    </source>
</evidence>
<keyword evidence="6" id="KW-0675">Receptor</keyword>